<organism evidence="2 3">
    <name type="scientific">Streptomyces mashuensis</name>
    <dbReference type="NCBI Taxonomy" id="33904"/>
    <lineage>
        <taxon>Bacteria</taxon>
        <taxon>Bacillati</taxon>
        <taxon>Actinomycetota</taxon>
        <taxon>Actinomycetes</taxon>
        <taxon>Kitasatosporales</taxon>
        <taxon>Streptomycetaceae</taxon>
        <taxon>Streptomyces</taxon>
    </lineage>
</organism>
<name>A0A919EDH0_9ACTN</name>
<dbReference type="EMBL" id="BNBD01000009">
    <property type="protein sequence ID" value="GHF56302.1"/>
    <property type="molecule type" value="Genomic_DNA"/>
</dbReference>
<evidence type="ECO:0000256" key="1">
    <source>
        <dbReference type="SAM" id="MobiDB-lite"/>
    </source>
</evidence>
<gene>
    <name evidence="2" type="ORF">GCM10010218_42040</name>
</gene>
<proteinExistence type="predicted"/>
<feature type="region of interest" description="Disordered" evidence="1">
    <location>
        <begin position="55"/>
        <end position="76"/>
    </location>
</feature>
<reference evidence="2" key="1">
    <citation type="journal article" date="2014" name="Int. J. Syst. Evol. Microbiol.">
        <title>Complete genome sequence of Corynebacterium casei LMG S-19264T (=DSM 44701T), isolated from a smear-ripened cheese.</title>
        <authorList>
            <consortium name="US DOE Joint Genome Institute (JGI-PGF)"/>
            <person name="Walter F."/>
            <person name="Albersmeier A."/>
            <person name="Kalinowski J."/>
            <person name="Ruckert C."/>
        </authorList>
    </citation>
    <scope>NUCLEOTIDE SEQUENCE</scope>
    <source>
        <strain evidence="2">JCM 4059</strain>
    </source>
</reference>
<dbReference type="Proteomes" id="UP000638313">
    <property type="component" value="Unassembled WGS sequence"/>
</dbReference>
<evidence type="ECO:0000313" key="2">
    <source>
        <dbReference type="EMBL" id="GHF56302.1"/>
    </source>
</evidence>
<reference evidence="2" key="2">
    <citation type="submission" date="2020-09" db="EMBL/GenBank/DDBJ databases">
        <authorList>
            <person name="Sun Q."/>
            <person name="Ohkuma M."/>
        </authorList>
    </citation>
    <scope>NUCLEOTIDE SEQUENCE</scope>
    <source>
        <strain evidence="2">JCM 4059</strain>
    </source>
</reference>
<comment type="caution">
    <text evidence="2">The sequence shown here is derived from an EMBL/GenBank/DDBJ whole genome shotgun (WGS) entry which is preliminary data.</text>
</comment>
<evidence type="ECO:0000313" key="3">
    <source>
        <dbReference type="Proteomes" id="UP000638313"/>
    </source>
</evidence>
<keyword evidence="3" id="KW-1185">Reference proteome</keyword>
<sequence length="76" mass="7851">MFLAVLLAPVPPPVAAPGSLGPQVIGALAQSATAMHISTRPLFYAAQPPPRNQIIVSETSPVRGVRNARPRGTGTL</sequence>
<dbReference type="AlphaFoldDB" id="A0A919EDH0"/>
<protein>
    <submittedName>
        <fullName evidence="2">Uncharacterized protein</fullName>
    </submittedName>
</protein>
<accession>A0A919EDH0</accession>